<dbReference type="AlphaFoldDB" id="A0A0J8GNR2"/>
<keyword evidence="1" id="KW-1133">Transmembrane helix</keyword>
<keyword evidence="1" id="KW-0812">Transmembrane</keyword>
<reference evidence="2 3" key="1">
    <citation type="submission" date="2015-04" db="EMBL/GenBank/DDBJ databases">
        <title>Draft Genome Sequence of the Novel Agar-Digesting Marine Bacterium Q1.</title>
        <authorList>
            <person name="Li Y."/>
            <person name="Li D."/>
            <person name="Chen G."/>
            <person name="Du Z."/>
        </authorList>
    </citation>
    <scope>NUCLEOTIDE SEQUENCE [LARGE SCALE GENOMIC DNA]</scope>
    <source>
        <strain evidence="2 3">Q1</strain>
    </source>
</reference>
<keyword evidence="1" id="KW-0472">Membrane</keyword>
<organism evidence="2 3">
    <name type="scientific">Catenovulum maritimum</name>
    <dbReference type="NCBI Taxonomy" id="1513271"/>
    <lineage>
        <taxon>Bacteria</taxon>
        <taxon>Pseudomonadati</taxon>
        <taxon>Pseudomonadota</taxon>
        <taxon>Gammaproteobacteria</taxon>
        <taxon>Alteromonadales</taxon>
        <taxon>Alteromonadaceae</taxon>
        <taxon>Catenovulum</taxon>
    </lineage>
</organism>
<protein>
    <submittedName>
        <fullName evidence="2">Uncharacterized protein</fullName>
    </submittedName>
</protein>
<proteinExistence type="predicted"/>
<evidence type="ECO:0000313" key="3">
    <source>
        <dbReference type="Proteomes" id="UP000037600"/>
    </source>
</evidence>
<dbReference type="EMBL" id="LAZL01000024">
    <property type="protein sequence ID" value="KMT64422.1"/>
    <property type="molecule type" value="Genomic_DNA"/>
</dbReference>
<dbReference type="Proteomes" id="UP000037600">
    <property type="component" value="Unassembled WGS sequence"/>
</dbReference>
<evidence type="ECO:0000256" key="1">
    <source>
        <dbReference type="SAM" id="Phobius"/>
    </source>
</evidence>
<dbReference type="RefSeq" id="WP_048693790.1">
    <property type="nucleotide sequence ID" value="NZ_KQ130497.1"/>
</dbReference>
<dbReference type="OrthoDB" id="257839at2"/>
<feature type="transmembrane region" description="Helical" evidence="1">
    <location>
        <begin position="63"/>
        <end position="83"/>
    </location>
</feature>
<evidence type="ECO:0000313" key="2">
    <source>
        <dbReference type="EMBL" id="KMT64422.1"/>
    </source>
</evidence>
<gene>
    <name evidence="2" type="ORF">XM47_14075</name>
</gene>
<comment type="caution">
    <text evidence="2">The sequence shown here is derived from an EMBL/GenBank/DDBJ whole genome shotgun (WGS) entry which is preliminary data.</text>
</comment>
<sequence length="295" mass="33816">MNNKLSNKQHAQQQLIHALLQDVYQDKQLAQQQTEQRINKVMEEINRPQSNSKLVQFPVKKNYWLSLAASVCLLVITLSIWVLPTNPALAEVNNLIERLANLGDRLYKINLAPIDTQPINKTNWLDDSRLYVRGKDHYVFVQTTDKGRLIRGRDISSSWKLDHKQQIKYYADLSDIKIPIAGDAIGMAFMDFASLLTNLTEKYQLSYQAQSEAIGANGLALSRITANKNAKQKGVKQVVIYYQADNYQIERIVFNKVHLKGDPALFNLSLQLENTKLLADDFFTAQYHLNMNTYE</sequence>
<name>A0A0J8GNR2_9ALTE</name>
<keyword evidence="3" id="KW-1185">Reference proteome</keyword>
<accession>A0A0J8GNR2</accession>